<evidence type="ECO:0000313" key="1">
    <source>
        <dbReference type="EMBL" id="WPU95220.1"/>
    </source>
</evidence>
<dbReference type="SUPFAM" id="SSF158745">
    <property type="entry name" value="LanC-like"/>
    <property type="match status" value="1"/>
</dbReference>
<dbReference type="Pfam" id="PF05147">
    <property type="entry name" value="LANC_like"/>
    <property type="match status" value="1"/>
</dbReference>
<sequence length="325" mass="37191">MTSLKRIEDWLERYEDNFTNNYGLHYGKTGLMMVYFKLFEISKNHAYQAKARLFIDDLSEHIESVKDTSFEHGLAGIGWAIEWMAQNKFIDADTNEVLEDMDDELYKSIVYAEPSKESGLSNYIGKGLYFYRRLKSKNMNSKRYRTICNQECLNLMTDKVCETLNAHNKNLHADVPGIRQQDIASVARSLVFLSMINNASLNTDHGKNLICETSEAVSGYLDSKIATGQFVIADLQLIYAYSKTGQLLNDRQYGETVRKALTVFQPKGQLSTVDRLILMELIPNMHANIFEDTNIRLKLTISNIIKMIGLEQSSARSNWEEGVFI</sequence>
<organism evidence="1 2">
    <name type="scientific">Mucilaginibacter sabulilitoris</name>
    <dbReference type="NCBI Taxonomy" id="1173583"/>
    <lineage>
        <taxon>Bacteria</taxon>
        <taxon>Pseudomonadati</taxon>
        <taxon>Bacteroidota</taxon>
        <taxon>Sphingobacteriia</taxon>
        <taxon>Sphingobacteriales</taxon>
        <taxon>Sphingobacteriaceae</taxon>
        <taxon>Mucilaginibacter</taxon>
    </lineage>
</organism>
<accession>A0ABZ0TQ00</accession>
<dbReference type="InterPro" id="IPR007822">
    <property type="entry name" value="LANC-like"/>
</dbReference>
<proteinExistence type="predicted"/>
<evidence type="ECO:0000313" key="2">
    <source>
        <dbReference type="Proteomes" id="UP001324380"/>
    </source>
</evidence>
<dbReference type="RefSeq" id="WP_321564332.1">
    <property type="nucleotide sequence ID" value="NZ_CP139558.1"/>
</dbReference>
<dbReference type="EMBL" id="CP139558">
    <property type="protein sequence ID" value="WPU95220.1"/>
    <property type="molecule type" value="Genomic_DNA"/>
</dbReference>
<dbReference type="Proteomes" id="UP001324380">
    <property type="component" value="Chromosome"/>
</dbReference>
<gene>
    <name evidence="1" type="ORF">SNE25_06745</name>
</gene>
<name>A0ABZ0TQ00_9SPHI</name>
<dbReference type="Gene3D" id="1.50.10.20">
    <property type="match status" value="1"/>
</dbReference>
<protein>
    <submittedName>
        <fullName evidence="1">Lanthionine synthetase LanC family protein</fullName>
    </submittedName>
</protein>
<keyword evidence="2" id="KW-1185">Reference proteome</keyword>
<reference evidence="1 2" key="1">
    <citation type="submission" date="2023-11" db="EMBL/GenBank/DDBJ databases">
        <title>Analysis of the Genomes of Mucilaginibacter gossypii cycad 4 and M. sabulilitoris SNA2: microbes with the potential for plant growth promotion.</title>
        <authorList>
            <person name="Hirsch A.M."/>
            <person name="Humm E."/>
            <person name="Rubbi M."/>
            <person name="Del Vecchio G."/>
            <person name="Ha S.M."/>
            <person name="Pellegrini M."/>
            <person name="Gunsalus R.P."/>
        </authorList>
    </citation>
    <scope>NUCLEOTIDE SEQUENCE [LARGE SCALE GENOMIC DNA]</scope>
    <source>
        <strain evidence="1 2">SNA2</strain>
    </source>
</reference>